<evidence type="ECO:0000313" key="3">
    <source>
        <dbReference type="Proteomes" id="UP000555407"/>
    </source>
</evidence>
<feature type="transmembrane region" description="Helical" evidence="1">
    <location>
        <begin position="48"/>
        <end position="71"/>
    </location>
</feature>
<keyword evidence="1" id="KW-1133">Transmembrane helix</keyword>
<keyword evidence="3" id="KW-1185">Reference proteome</keyword>
<proteinExistence type="predicted"/>
<protein>
    <recommendedName>
        <fullName evidence="4">RDD family protein</fullName>
    </recommendedName>
</protein>
<accession>A0A7X5VJR6</accession>
<dbReference type="AlphaFoldDB" id="A0A7X5VJR6"/>
<feature type="transmembrane region" description="Helical" evidence="1">
    <location>
        <begin position="130"/>
        <end position="151"/>
    </location>
</feature>
<dbReference type="EMBL" id="JAASRO010000001">
    <property type="protein sequence ID" value="NIK62502.1"/>
    <property type="molecule type" value="Genomic_DNA"/>
</dbReference>
<sequence>MIYEQDRLNSLDQVREQLKPMLGESVTKRVKAYKDGTLYVESTMSAALGAWLVDSVLVNGTAIALGVLYYAGSTDPNKAAGSFVIALSLFVVLPLLYGWFYGNGRGVGALLTDTRLVRARDGSRVGLAKAGWAMLIRTLLIPLALLGALGGGGSVDAGGVRVSIDVPATARLRMTAFQRVP</sequence>
<evidence type="ECO:0000313" key="2">
    <source>
        <dbReference type="EMBL" id="NIK62502.1"/>
    </source>
</evidence>
<reference evidence="2 3" key="1">
    <citation type="submission" date="2020-03" db="EMBL/GenBank/DDBJ databases">
        <title>Sequencing the genomes of 1000 actinobacteria strains.</title>
        <authorList>
            <person name="Klenk H.-P."/>
        </authorList>
    </citation>
    <scope>NUCLEOTIDE SEQUENCE [LARGE SCALE GENOMIC DNA]</scope>
    <source>
        <strain evidence="2 3">DSM 45490</strain>
    </source>
</reference>
<comment type="caution">
    <text evidence="2">The sequence shown here is derived from an EMBL/GenBank/DDBJ whole genome shotgun (WGS) entry which is preliminary data.</text>
</comment>
<gene>
    <name evidence="2" type="ORF">BJY22_008219</name>
</gene>
<feature type="transmembrane region" description="Helical" evidence="1">
    <location>
        <begin position="83"/>
        <end position="101"/>
    </location>
</feature>
<dbReference type="RefSeq" id="WP_202891493.1">
    <property type="nucleotide sequence ID" value="NZ_JAASRO010000001.1"/>
</dbReference>
<dbReference type="Proteomes" id="UP000555407">
    <property type="component" value="Unassembled WGS sequence"/>
</dbReference>
<name>A0A7X5VJR6_9ACTN</name>
<evidence type="ECO:0008006" key="4">
    <source>
        <dbReference type="Google" id="ProtNLM"/>
    </source>
</evidence>
<organism evidence="2 3">
    <name type="scientific">Kribbella shirazensis</name>
    <dbReference type="NCBI Taxonomy" id="1105143"/>
    <lineage>
        <taxon>Bacteria</taxon>
        <taxon>Bacillati</taxon>
        <taxon>Actinomycetota</taxon>
        <taxon>Actinomycetes</taxon>
        <taxon>Propionibacteriales</taxon>
        <taxon>Kribbellaceae</taxon>
        <taxon>Kribbella</taxon>
    </lineage>
</organism>
<evidence type="ECO:0000256" key="1">
    <source>
        <dbReference type="SAM" id="Phobius"/>
    </source>
</evidence>
<keyword evidence="1" id="KW-0472">Membrane</keyword>
<keyword evidence="1" id="KW-0812">Transmembrane</keyword>